<dbReference type="AlphaFoldDB" id="A0AAN8H269"/>
<evidence type="ECO:0000313" key="2">
    <source>
        <dbReference type="Proteomes" id="UP001335648"/>
    </source>
</evidence>
<keyword evidence="2" id="KW-1185">Reference proteome</keyword>
<organism evidence="1 2">
    <name type="scientific">Champsocephalus esox</name>
    <name type="common">pike icefish</name>
    <dbReference type="NCBI Taxonomy" id="159716"/>
    <lineage>
        <taxon>Eukaryota</taxon>
        <taxon>Metazoa</taxon>
        <taxon>Chordata</taxon>
        <taxon>Craniata</taxon>
        <taxon>Vertebrata</taxon>
        <taxon>Euteleostomi</taxon>
        <taxon>Actinopterygii</taxon>
        <taxon>Neopterygii</taxon>
        <taxon>Teleostei</taxon>
        <taxon>Neoteleostei</taxon>
        <taxon>Acanthomorphata</taxon>
        <taxon>Eupercaria</taxon>
        <taxon>Perciformes</taxon>
        <taxon>Notothenioidei</taxon>
        <taxon>Channichthyidae</taxon>
        <taxon>Champsocephalus</taxon>
    </lineage>
</organism>
<protein>
    <submittedName>
        <fullName evidence="1">Uncharacterized protein</fullName>
    </submittedName>
</protein>
<accession>A0AAN8H269</accession>
<reference evidence="1 2" key="1">
    <citation type="journal article" date="2023" name="Mol. Biol. Evol.">
        <title>Genomics of Secondarily Temperate Adaptation in the Only Non-Antarctic Icefish.</title>
        <authorList>
            <person name="Rivera-Colon A.G."/>
            <person name="Rayamajhi N."/>
            <person name="Minhas B.F."/>
            <person name="Madrigal G."/>
            <person name="Bilyk K.T."/>
            <person name="Yoon V."/>
            <person name="Hune M."/>
            <person name="Gregory S."/>
            <person name="Cheng C.H.C."/>
            <person name="Catchen J.M."/>
        </authorList>
    </citation>
    <scope>NUCLEOTIDE SEQUENCE [LARGE SCALE GENOMIC DNA]</scope>
    <source>
        <strain evidence="1">JC2023a</strain>
    </source>
</reference>
<evidence type="ECO:0000313" key="1">
    <source>
        <dbReference type="EMBL" id="KAK5896664.1"/>
    </source>
</evidence>
<proteinExistence type="predicted"/>
<name>A0AAN8H269_9TELE</name>
<comment type="caution">
    <text evidence="1">The sequence shown here is derived from an EMBL/GenBank/DDBJ whole genome shotgun (WGS) entry which is preliminary data.</text>
</comment>
<sequence>MYQQIKDKHSVIIWCAARCFSSFQHSIAPMENTPNKVSQRGARARAERRISRSTFTRSLAKRFSCSFIFPGTVPSRRINECQLFLCSTIRKFTFGPGLIRFKWFAGAS</sequence>
<dbReference type="Proteomes" id="UP001335648">
    <property type="component" value="Unassembled WGS sequence"/>
</dbReference>
<gene>
    <name evidence="1" type="ORF">CesoFtcFv8_009803</name>
</gene>
<dbReference type="EMBL" id="JAULUE010002053">
    <property type="protein sequence ID" value="KAK5896664.1"/>
    <property type="molecule type" value="Genomic_DNA"/>
</dbReference>